<feature type="region of interest" description="Disordered" evidence="1">
    <location>
        <begin position="1"/>
        <end position="114"/>
    </location>
</feature>
<feature type="compositionally biased region" description="Acidic residues" evidence="1">
    <location>
        <begin position="82"/>
        <end position="103"/>
    </location>
</feature>
<dbReference type="OrthoDB" id="4160779at2759"/>
<dbReference type="Proteomes" id="UP000030678">
    <property type="component" value="Unassembled WGS sequence"/>
</dbReference>
<feature type="compositionally biased region" description="Basic residues" evidence="1">
    <location>
        <begin position="1"/>
        <end position="10"/>
    </location>
</feature>
<evidence type="ECO:0000313" key="2">
    <source>
        <dbReference type="EMBL" id="ETI24070.1"/>
    </source>
</evidence>
<protein>
    <submittedName>
        <fullName evidence="2">Uncharacterized protein</fullName>
    </submittedName>
</protein>
<dbReference type="VEuPathDB" id="FungiDB:G647_03439"/>
<sequence length="224" mass="25013">MPQARAKLKSLKALVPAEPSSLLSRIEQKRKSLLPPDALPSNDTSSESSVERPSPPVEKPTTSDHAAIGGDKSADGAVDDTSSSDDDDDDDDDEDDEDDDEDETPQKTVRRSTDKLLSERLMADNQALVEKHTEEIAVLKQAAKGGRRRMRERSTARTEHHRRQIASLSTDLARLMDRKQALEDLLCKRAGIDPLDLERTLVRVGEGLNTYRRSFQMAHKCERE</sequence>
<accession>V9DB47</accession>
<dbReference type="AlphaFoldDB" id="V9DB47"/>
<reference evidence="2 3" key="1">
    <citation type="submission" date="2013-03" db="EMBL/GenBank/DDBJ databases">
        <title>The Genome Sequence of Cladophialophora carrionii CBS 160.54.</title>
        <authorList>
            <consortium name="The Broad Institute Genomics Platform"/>
            <person name="Cuomo C."/>
            <person name="de Hoog S."/>
            <person name="Gorbushina A."/>
            <person name="Walker B."/>
            <person name="Young S.K."/>
            <person name="Zeng Q."/>
            <person name="Gargeya S."/>
            <person name="Fitzgerald M."/>
            <person name="Haas B."/>
            <person name="Abouelleil A."/>
            <person name="Allen A.W."/>
            <person name="Alvarado L."/>
            <person name="Arachchi H.M."/>
            <person name="Berlin A.M."/>
            <person name="Chapman S.B."/>
            <person name="Gainer-Dewar J."/>
            <person name="Goldberg J."/>
            <person name="Griggs A."/>
            <person name="Gujja S."/>
            <person name="Hansen M."/>
            <person name="Howarth C."/>
            <person name="Imamovic A."/>
            <person name="Ireland A."/>
            <person name="Larimer J."/>
            <person name="McCowan C."/>
            <person name="Murphy C."/>
            <person name="Pearson M."/>
            <person name="Poon T.W."/>
            <person name="Priest M."/>
            <person name="Roberts A."/>
            <person name="Saif S."/>
            <person name="Shea T."/>
            <person name="Sisk P."/>
            <person name="Sykes S."/>
            <person name="Wortman J."/>
            <person name="Nusbaum C."/>
            <person name="Birren B."/>
        </authorList>
    </citation>
    <scope>NUCLEOTIDE SEQUENCE [LARGE SCALE GENOMIC DNA]</scope>
    <source>
        <strain evidence="2 3">CBS 160.54</strain>
    </source>
</reference>
<evidence type="ECO:0000313" key="3">
    <source>
        <dbReference type="Proteomes" id="UP000030678"/>
    </source>
</evidence>
<evidence type="ECO:0000256" key="1">
    <source>
        <dbReference type="SAM" id="MobiDB-lite"/>
    </source>
</evidence>
<dbReference type="EMBL" id="KB822704">
    <property type="protein sequence ID" value="ETI24070.1"/>
    <property type="molecule type" value="Genomic_DNA"/>
</dbReference>
<name>V9DB47_9EURO</name>
<feature type="region of interest" description="Disordered" evidence="1">
    <location>
        <begin position="141"/>
        <end position="163"/>
    </location>
</feature>
<dbReference type="HOGENOM" id="CLU_1234877_0_0_1"/>
<dbReference type="RefSeq" id="XP_008726006.1">
    <property type="nucleotide sequence ID" value="XM_008727784.1"/>
</dbReference>
<organism evidence="2 3">
    <name type="scientific">Cladophialophora carrionii CBS 160.54</name>
    <dbReference type="NCBI Taxonomy" id="1279043"/>
    <lineage>
        <taxon>Eukaryota</taxon>
        <taxon>Fungi</taxon>
        <taxon>Dikarya</taxon>
        <taxon>Ascomycota</taxon>
        <taxon>Pezizomycotina</taxon>
        <taxon>Eurotiomycetes</taxon>
        <taxon>Chaetothyriomycetidae</taxon>
        <taxon>Chaetothyriales</taxon>
        <taxon>Herpotrichiellaceae</taxon>
        <taxon>Cladophialophora</taxon>
    </lineage>
</organism>
<dbReference type="GeneID" id="19981932"/>
<proteinExistence type="predicted"/>
<gene>
    <name evidence="2" type="ORF">G647_03439</name>
</gene>